<dbReference type="InterPro" id="IPR016181">
    <property type="entry name" value="Acyl_CoA_acyltransferase"/>
</dbReference>
<keyword evidence="5" id="KW-1185">Reference proteome</keyword>
<comment type="caution">
    <text evidence="4">The sequence shown here is derived from an EMBL/GenBank/DDBJ whole genome shotgun (WGS) entry which is preliminary data.</text>
</comment>
<organism evidence="4 5">
    <name type="scientific">Halomonas casei</name>
    <dbReference type="NCBI Taxonomy" id="2742613"/>
    <lineage>
        <taxon>Bacteria</taxon>
        <taxon>Pseudomonadati</taxon>
        <taxon>Pseudomonadota</taxon>
        <taxon>Gammaproteobacteria</taxon>
        <taxon>Oceanospirillales</taxon>
        <taxon>Halomonadaceae</taxon>
        <taxon>Halomonas</taxon>
    </lineage>
</organism>
<dbReference type="RefSeq" id="WP_096281647.1">
    <property type="nucleotide sequence ID" value="NZ_CBCSBM010000018.1"/>
</dbReference>
<dbReference type="EMBL" id="RRZD01000021">
    <property type="protein sequence ID" value="MBE0401635.1"/>
    <property type="molecule type" value="Genomic_DNA"/>
</dbReference>
<protein>
    <submittedName>
        <fullName evidence="4">GNAT family N-acetyltransferase</fullName>
    </submittedName>
</protein>
<dbReference type="Proteomes" id="UP001645039">
    <property type="component" value="Unassembled WGS sequence"/>
</dbReference>
<proteinExistence type="predicted"/>
<keyword evidence="2" id="KW-0012">Acyltransferase</keyword>
<evidence type="ECO:0000256" key="1">
    <source>
        <dbReference type="ARBA" id="ARBA00022679"/>
    </source>
</evidence>
<evidence type="ECO:0000313" key="4">
    <source>
        <dbReference type="EMBL" id="MBE0401635.1"/>
    </source>
</evidence>
<accession>A0ABR9F573</accession>
<sequence>MDEFKISVLTPEDWVLYKTVRLKSLRDSPDSFGATYEQEAVLSDAQWQLRLDLQSRALNALPLIVQIGDLPVGLAWGVIHKPDVATAHIYQMWVSPALRGKGIATSLLRAIKAWAIDQGCHLLALAVTIGNEDAVNLYESSGFIATGQLEALRVGSALCVQPMVMQLGSAV</sequence>
<dbReference type="PANTHER" id="PTHR43420">
    <property type="entry name" value="ACETYLTRANSFERASE"/>
    <property type="match status" value="1"/>
</dbReference>
<reference evidence="4 5" key="1">
    <citation type="submission" date="2020-07" db="EMBL/GenBank/DDBJ databases">
        <title>Halophilic bacteria isolated from french cheeses.</title>
        <authorList>
            <person name="Kothe C.I."/>
            <person name="Farah-Kraiem B."/>
            <person name="Renault P."/>
            <person name="Dridi B."/>
        </authorList>
    </citation>
    <scope>NUCLEOTIDE SEQUENCE [LARGE SCALE GENOMIC DNA]</scope>
    <source>
        <strain evidence="4 5">FME1</strain>
    </source>
</reference>
<dbReference type="Pfam" id="PF00583">
    <property type="entry name" value="Acetyltransf_1"/>
    <property type="match status" value="1"/>
</dbReference>
<evidence type="ECO:0000256" key="2">
    <source>
        <dbReference type="ARBA" id="ARBA00023315"/>
    </source>
</evidence>
<dbReference type="Gene3D" id="3.40.630.30">
    <property type="match status" value="1"/>
</dbReference>
<gene>
    <name evidence="4" type="ORF">EI168_16225</name>
</gene>
<dbReference type="SUPFAM" id="SSF55729">
    <property type="entry name" value="Acyl-CoA N-acyltransferases (Nat)"/>
    <property type="match status" value="1"/>
</dbReference>
<name>A0ABR9F573_9GAMM</name>
<dbReference type="InterPro" id="IPR000182">
    <property type="entry name" value="GNAT_dom"/>
</dbReference>
<keyword evidence="1" id="KW-0808">Transferase</keyword>
<feature type="domain" description="N-acetyltransferase" evidence="3">
    <location>
        <begin position="4"/>
        <end position="168"/>
    </location>
</feature>
<dbReference type="CDD" id="cd04301">
    <property type="entry name" value="NAT_SF"/>
    <property type="match status" value="1"/>
</dbReference>
<evidence type="ECO:0000259" key="3">
    <source>
        <dbReference type="PROSITE" id="PS51186"/>
    </source>
</evidence>
<dbReference type="PROSITE" id="PS51186">
    <property type="entry name" value="GNAT"/>
    <property type="match status" value="1"/>
</dbReference>
<dbReference type="InterPro" id="IPR050680">
    <property type="entry name" value="YpeA/RimI_acetyltransf"/>
</dbReference>
<evidence type="ECO:0000313" key="5">
    <source>
        <dbReference type="Proteomes" id="UP001645039"/>
    </source>
</evidence>